<dbReference type="VEuPathDB" id="FungiDB:MFRU_018g00620"/>
<dbReference type="PANTHER" id="PTHR44305:SF24">
    <property type="entry name" value="TYROSINE-PROTEIN KINASE C03B1.5-RELATED"/>
    <property type="match status" value="1"/>
</dbReference>
<gene>
    <name evidence="3" type="ORF">EYC84_001959</name>
</gene>
<dbReference type="Proteomes" id="UP000322873">
    <property type="component" value="Unassembled WGS sequence"/>
</dbReference>
<dbReference type="SUPFAM" id="SSF56112">
    <property type="entry name" value="Protein kinase-like (PK-like)"/>
    <property type="match status" value="1"/>
</dbReference>
<feature type="compositionally biased region" description="Polar residues" evidence="1">
    <location>
        <begin position="582"/>
        <end position="592"/>
    </location>
</feature>
<sequence>MAGIRISMEARESDGTLSCLERRVKVLGEGGYGTAGRWELVHGPLPDDDEDRLPFKSCVVKQQSGYSMQSESSIHELFRHVPSQHLVKMYRRMYQDQGLGTVRADRKGPVYRMYLEDCEGGDLDLLIKERFQQRNMRYGMCFHCLARALYAMHYGHEELDRERWDRDEVVHFDLKGLNVFIGGPQKDDEHRGATVIKIGDYGQAAEVPNDQDLHYNYMNRWLGTELFKTACKLNLGIKKTLLQRPWMEDGGRLMDTAGDGNVLNNLRYGTHSNVWQLGLIIWRMIHCTEWCEDGNEEKPYKMRPELDWQDHEKWRIGPPGRFLLKLYAVSNTWLGLTDEGGGVHTLATQDDINYYNGEYDDLPPGHYDYQGISDAEKTMNKRRIEIENRARAKVRDSRLYSDELHKLVMDCLIVQQESRIHVEELYRATKKFKEFWVEKAGPQAPLPYSPEPPVDDAKLPPPWNDLTTEQGGGLGRPVPESIESHELGIDDLFHATVEYEQAALALAVMERNRQHFVNYKVVMGQYRGQRTRPVYQVPEAFPKGFIKDANPYDDDDDEDQGGGGGLGGGGGPSHPSQERQLSDISNRGQDSDATPDYLKDLQSTPEHMRARFSDTPPELQGRVPRAAGNAGGGLGGFVPVGIGKQRLDQELGSQFRSRSSSSLPHRGSNQRREREKAKAELEAREREIKEQERLRNWPVFPIGLQKSVDKVLIARALEIPELRDTVLFCTVAERQTVKGIIYLVGLKASTTVLQMKEMLTEKETGVPVEDMKLMGNDWLTVFREFEDEEFRSVIHGIEIFVCDITKMER</sequence>
<feature type="region of interest" description="Disordered" evidence="1">
    <location>
        <begin position="651"/>
        <end position="684"/>
    </location>
</feature>
<dbReference type="CDD" id="cd17039">
    <property type="entry name" value="Ubl_ubiquitin_like"/>
    <property type="match status" value="1"/>
</dbReference>
<feature type="compositionally biased region" description="Acidic residues" evidence="1">
    <location>
        <begin position="551"/>
        <end position="560"/>
    </location>
</feature>
<accession>A0A5M9JV82</accession>
<dbReference type="SMART" id="SM00220">
    <property type="entry name" value="S_TKc"/>
    <property type="match status" value="1"/>
</dbReference>
<dbReference type="PANTHER" id="PTHR44305">
    <property type="entry name" value="SI:DKEY-192D15.2-RELATED"/>
    <property type="match status" value="1"/>
</dbReference>
<proteinExistence type="predicted"/>
<dbReference type="Pfam" id="PF00069">
    <property type="entry name" value="Pkinase"/>
    <property type="match status" value="1"/>
</dbReference>
<evidence type="ECO:0000259" key="2">
    <source>
        <dbReference type="PROSITE" id="PS50011"/>
    </source>
</evidence>
<dbReference type="InterPro" id="IPR053083">
    <property type="entry name" value="TF_kinase-domain_protein"/>
</dbReference>
<evidence type="ECO:0000313" key="3">
    <source>
        <dbReference type="EMBL" id="KAA8572029.1"/>
    </source>
</evidence>
<protein>
    <recommendedName>
        <fullName evidence="2">Protein kinase domain-containing protein</fullName>
    </recommendedName>
</protein>
<name>A0A5M9JV82_MONFR</name>
<dbReference type="InterPro" id="IPR011009">
    <property type="entry name" value="Kinase-like_dom_sf"/>
</dbReference>
<dbReference type="AlphaFoldDB" id="A0A5M9JV82"/>
<feature type="domain" description="Protein kinase" evidence="2">
    <location>
        <begin position="21"/>
        <end position="437"/>
    </location>
</feature>
<feature type="compositionally biased region" description="Gly residues" evidence="1">
    <location>
        <begin position="561"/>
        <end position="572"/>
    </location>
</feature>
<dbReference type="Gene3D" id="1.10.510.10">
    <property type="entry name" value="Transferase(Phosphotransferase) domain 1"/>
    <property type="match status" value="1"/>
</dbReference>
<organism evidence="3 4">
    <name type="scientific">Monilinia fructicola</name>
    <name type="common">Brown rot fungus</name>
    <name type="synonym">Ciboria fructicola</name>
    <dbReference type="NCBI Taxonomy" id="38448"/>
    <lineage>
        <taxon>Eukaryota</taxon>
        <taxon>Fungi</taxon>
        <taxon>Dikarya</taxon>
        <taxon>Ascomycota</taxon>
        <taxon>Pezizomycotina</taxon>
        <taxon>Leotiomycetes</taxon>
        <taxon>Helotiales</taxon>
        <taxon>Sclerotiniaceae</taxon>
        <taxon>Monilinia</taxon>
    </lineage>
</organism>
<reference evidence="3 4" key="1">
    <citation type="submission" date="2019-06" db="EMBL/GenBank/DDBJ databases">
        <title>Genome Sequence of the Brown Rot Fungal Pathogen Monilinia fructicola.</title>
        <authorList>
            <person name="De Miccolis Angelini R.M."/>
            <person name="Landi L."/>
            <person name="Abate D."/>
            <person name="Pollastro S."/>
            <person name="Romanazzi G."/>
            <person name="Faretra F."/>
        </authorList>
    </citation>
    <scope>NUCLEOTIDE SEQUENCE [LARGE SCALE GENOMIC DNA]</scope>
    <source>
        <strain evidence="3 4">Mfrc123</strain>
    </source>
</reference>
<comment type="caution">
    <text evidence="3">The sequence shown here is derived from an EMBL/GenBank/DDBJ whole genome shotgun (WGS) entry which is preliminary data.</text>
</comment>
<dbReference type="EMBL" id="VICG01000005">
    <property type="protein sequence ID" value="KAA8572029.1"/>
    <property type="molecule type" value="Genomic_DNA"/>
</dbReference>
<keyword evidence="4" id="KW-1185">Reference proteome</keyword>
<feature type="region of interest" description="Disordered" evidence="1">
    <location>
        <begin position="545"/>
        <end position="632"/>
    </location>
</feature>
<dbReference type="InterPro" id="IPR008271">
    <property type="entry name" value="Ser/Thr_kinase_AS"/>
</dbReference>
<evidence type="ECO:0000313" key="4">
    <source>
        <dbReference type="Proteomes" id="UP000322873"/>
    </source>
</evidence>
<dbReference type="PROSITE" id="PS00108">
    <property type="entry name" value="PROTEIN_KINASE_ST"/>
    <property type="match status" value="1"/>
</dbReference>
<dbReference type="PROSITE" id="PS50011">
    <property type="entry name" value="PROTEIN_KINASE_DOM"/>
    <property type="match status" value="1"/>
</dbReference>
<evidence type="ECO:0000256" key="1">
    <source>
        <dbReference type="SAM" id="MobiDB-lite"/>
    </source>
</evidence>
<feature type="compositionally biased region" description="Basic and acidic residues" evidence="1">
    <location>
        <begin position="670"/>
        <end position="684"/>
    </location>
</feature>
<dbReference type="GO" id="GO:0004672">
    <property type="term" value="F:protein kinase activity"/>
    <property type="evidence" value="ECO:0007669"/>
    <property type="project" value="InterPro"/>
</dbReference>
<dbReference type="GO" id="GO:0005524">
    <property type="term" value="F:ATP binding"/>
    <property type="evidence" value="ECO:0007669"/>
    <property type="project" value="InterPro"/>
</dbReference>
<dbReference type="InterPro" id="IPR000719">
    <property type="entry name" value="Prot_kinase_dom"/>
</dbReference>